<name>A0A9P1K1H5_9PROT</name>
<evidence type="ECO:0000256" key="2">
    <source>
        <dbReference type="ARBA" id="ARBA00022723"/>
    </source>
</evidence>
<keyword evidence="2" id="KW-0479">Metal-binding</keyword>
<dbReference type="CDD" id="cd07720">
    <property type="entry name" value="OPHC2-like_MBL-fold"/>
    <property type="match status" value="1"/>
</dbReference>
<dbReference type="KEGG" id="abs:AZOBR_p50030"/>
<dbReference type="AlphaFoldDB" id="A0A9P1K1H5"/>
<proteinExistence type="inferred from homology"/>
<reference evidence="6 7" key="1">
    <citation type="journal article" date="2011" name="PLoS Genet.">
        <title>Azospirillum genomes reveal transition of bacteria from aquatic to terrestrial environments.</title>
        <authorList>
            <person name="Wisniewski-Dye F."/>
            <person name="Borziak K."/>
            <person name="Khalsa-Moyers G."/>
            <person name="Alexandre G."/>
            <person name="Sukharnikov L.O."/>
            <person name="Wuichet K."/>
            <person name="Hurst G.B."/>
            <person name="McDonald W.H."/>
            <person name="Robertson J.S."/>
            <person name="Barbe V."/>
            <person name="Calteau A."/>
            <person name="Rouy Z."/>
            <person name="Mangenot S."/>
            <person name="Prigent-Combaret C."/>
            <person name="Normand P."/>
            <person name="Boyer M."/>
            <person name="Siguier P."/>
            <person name="Dessaux Y."/>
            <person name="Elmerich C."/>
            <person name="Condemine G."/>
            <person name="Krishnen G."/>
            <person name="Kennedy I."/>
            <person name="Paterson A.H."/>
            <person name="Gonzalez V."/>
            <person name="Mavingui P."/>
            <person name="Zhulin I.B."/>
        </authorList>
    </citation>
    <scope>NUCLEOTIDE SEQUENCE [LARGE SCALE GENOMIC DNA]</scope>
    <source>
        <strain evidence="6 7">Sp245</strain>
    </source>
</reference>
<dbReference type="Proteomes" id="UP000007319">
    <property type="component" value="Plasmid AZOBR_p5"/>
</dbReference>
<dbReference type="InterPro" id="IPR051013">
    <property type="entry name" value="MBL_superfamily_lactonases"/>
</dbReference>
<dbReference type="SUPFAM" id="SSF56281">
    <property type="entry name" value="Metallo-hydrolase/oxidoreductase"/>
    <property type="match status" value="1"/>
</dbReference>
<dbReference type="Pfam" id="PF00753">
    <property type="entry name" value="Lactamase_B"/>
    <property type="match status" value="1"/>
</dbReference>
<evidence type="ECO:0000256" key="1">
    <source>
        <dbReference type="ARBA" id="ARBA00007749"/>
    </source>
</evidence>
<dbReference type="PANTHER" id="PTHR42978">
    <property type="entry name" value="QUORUM-QUENCHING LACTONASE YTNP-RELATED-RELATED"/>
    <property type="match status" value="1"/>
</dbReference>
<dbReference type="Gene3D" id="3.60.15.10">
    <property type="entry name" value="Ribonuclease Z/Hydroxyacylglutathione hydrolase-like"/>
    <property type="match status" value="1"/>
</dbReference>
<evidence type="ECO:0000256" key="3">
    <source>
        <dbReference type="ARBA" id="ARBA00022801"/>
    </source>
</evidence>
<dbReference type="InterPro" id="IPR006311">
    <property type="entry name" value="TAT_signal"/>
</dbReference>
<geneLocation type="plasmid" evidence="6 7">
    <name>AZOBR_p5</name>
</geneLocation>
<evidence type="ECO:0000313" key="6">
    <source>
        <dbReference type="EMBL" id="CCD03803.1"/>
    </source>
</evidence>
<dbReference type="GO" id="GO:0016787">
    <property type="term" value="F:hydrolase activity"/>
    <property type="evidence" value="ECO:0007669"/>
    <property type="project" value="UniProtKB-KW"/>
</dbReference>
<keyword evidence="7" id="KW-1185">Reference proteome</keyword>
<dbReference type="GO" id="GO:0046872">
    <property type="term" value="F:metal ion binding"/>
    <property type="evidence" value="ECO:0007669"/>
    <property type="project" value="UniProtKB-KW"/>
</dbReference>
<keyword evidence="4" id="KW-0862">Zinc</keyword>
<dbReference type="SMART" id="SM00849">
    <property type="entry name" value="Lactamase_B"/>
    <property type="match status" value="1"/>
</dbReference>
<evidence type="ECO:0000313" key="7">
    <source>
        <dbReference type="Proteomes" id="UP000007319"/>
    </source>
</evidence>
<comment type="similarity">
    <text evidence="1">Belongs to the metallo-beta-lactamase superfamily.</text>
</comment>
<evidence type="ECO:0000256" key="4">
    <source>
        <dbReference type="ARBA" id="ARBA00022833"/>
    </source>
</evidence>
<keyword evidence="3" id="KW-0378">Hydrolase</keyword>
<dbReference type="EMBL" id="HE577332">
    <property type="protein sequence ID" value="CCD03803.1"/>
    <property type="molecule type" value="Genomic_DNA"/>
</dbReference>
<dbReference type="RefSeq" id="WP_014242606.1">
    <property type="nucleotide sequence ID" value="NC_016619.1"/>
</dbReference>
<gene>
    <name evidence="6" type="ORF">AZOBR_p50030</name>
</gene>
<keyword evidence="6" id="KW-0614">Plasmid</keyword>
<protein>
    <recommendedName>
        <fullName evidence="5">Metallo-beta-lactamase domain-containing protein</fullName>
    </recommendedName>
</protein>
<organism evidence="6 7">
    <name type="scientific">Azospirillum baldaniorum</name>
    <dbReference type="NCBI Taxonomy" id="1064539"/>
    <lineage>
        <taxon>Bacteria</taxon>
        <taxon>Pseudomonadati</taxon>
        <taxon>Pseudomonadota</taxon>
        <taxon>Alphaproteobacteria</taxon>
        <taxon>Rhodospirillales</taxon>
        <taxon>Azospirillaceae</taxon>
        <taxon>Azospirillum</taxon>
    </lineage>
</organism>
<accession>A0A9P1K1H5</accession>
<feature type="domain" description="Metallo-beta-lactamase" evidence="5">
    <location>
        <begin position="99"/>
        <end position="306"/>
    </location>
</feature>
<dbReference type="PANTHER" id="PTHR42978:SF6">
    <property type="entry name" value="QUORUM-QUENCHING LACTONASE YTNP-RELATED"/>
    <property type="match status" value="1"/>
</dbReference>
<dbReference type="PROSITE" id="PS51318">
    <property type="entry name" value="TAT"/>
    <property type="match status" value="1"/>
</dbReference>
<evidence type="ECO:0000259" key="5">
    <source>
        <dbReference type="SMART" id="SM00849"/>
    </source>
</evidence>
<dbReference type="InterPro" id="IPR036866">
    <property type="entry name" value="RibonucZ/Hydroxyglut_hydro"/>
</dbReference>
<dbReference type="InterPro" id="IPR001279">
    <property type="entry name" value="Metallo-B-lactamas"/>
</dbReference>
<sequence>MSDFSRRAFLAGTATATIAATASGTVSYAAASDGASAGAKGTMPGIYRQNIGEIELLSITDGANSFPRRDNFVSNRSADDVAKALQEAFLPTDQITLTFTPVVLKSSGKLIVIDTGLGEAAFKQSSGVGGQFHTNLAAAGYDAGSVDRVLITHFHADHIGGLVTADGKPAFPKSEIWVPAAEYAFWMDSGNRARASSEAMVANFERARRIFGILGDGVRKFDADTEVAPGVTSMATPGHTPGHSSFVIASGTDKLIVQGDVTTHPALFIRHPGWHGATDMDPVTAERSRRMLYDRVVAERILLQGFHFPFPALGHLTREDDGYRLAPVMWNPAP</sequence>